<gene>
    <name evidence="3" type="ORF">MIND_00108100</name>
</gene>
<proteinExistence type="predicted"/>
<dbReference type="InterPro" id="IPR001279">
    <property type="entry name" value="Metallo-B-lactamas"/>
</dbReference>
<dbReference type="PANTHER" id="PTHR15032">
    <property type="entry name" value="N-ACYL-PHOSPHATIDYLETHANOLAMINE-HYDROLYZING PHOSPHOLIPASE D"/>
    <property type="match status" value="1"/>
</dbReference>
<comment type="caution">
    <text evidence="3">The sequence shown here is derived from an EMBL/GenBank/DDBJ whole genome shotgun (WGS) entry which is preliminary data.</text>
</comment>
<keyword evidence="3" id="KW-0378">Hydrolase</keyword>
<dbReference type="RefSeq" id="XP_037225938.1">
    <property type="nucleotide sequence ID" value="XM_037358028.1"/>
</dbReference>
<dbReference type="InterPro" id="IPR036866">
    <property type="entry name" value="RibonucZ/Hydroxyglut_hydro"/>
</dbReference>
<accession>A0A8H6TED2</accession>
<keyword evidence="4" id="KW-1185">Reference proteome</keyword>
<dbReference type="Gene3D" id="3.60.15.10">
    <property type="entry name" value="Ribonuclease Z/Hydroxyacylglutathione hydrolase-like"/>
    <property type="match status" value="1"/>
</dbReference>
<evidence type="ECO:0000256" key="1">
    <source>
        <dbReference type="SAM" id="MobiDB-lite"/>
    </source>
</evidence>
<dbReference type="SUPFAM" id="SSF56281">
    <property type="entry name" value="Metallo-hydrolase/oxidoreductase"/>
    <property type="match status" value="1"/>
</dbReference>
<feature type="domain" description="Metallo-beta-lactamase" evidence="2">
    <location>
        <begin position="130"/>
        <end position="361"/>
    </location>
</feature>
<dbReference type="AlphaFoldDB" id="A0A8H6TED2"/>
<dbReference type="PANTHER" id="PTHR15032:SF4">
    <property type="entry name" value="N-ACYL-PHOSPHATIDYLETHANOLAMINE-HYDROLYZING PHOSPHOLIPASE D"/>
    <property type="match status" value="1"/>
</dbReference>
<dbReference type="Pfam" id="PF12706">
    <property type="entry name" value="Lactamase_B_2"/>
    <property type="match status" value="1"/>
</dbReference>
<organism evidence="3 4">
    <name type="scientific">Mycena indigotica</name>
    <dbReference type="NCBI Taxonomy" id="2126181"/>
    <lineage>
        <taxon>Eukaryota</taxon>
        <taxon>Fungi</taxon>
        <taxon>Dikarya</taxon>
        <taxon>Basidiomycota</taxon>
        <taxon>Agaricomycotina</taxon>
        <taxon>Agaricomycetes</taxon>
        <taxon>Agaricomycetidae</taxon>
        <taxon>Agaricales</taxon>
        <taxon>Marasmiineae</taxon>
        <taxon>Mycenaceae</taxon>
        <taxon>Mycena</taxon>
    </lineage>
</organism>
<dbReference type="GO" id="GO:0070291">
    <property type="term" value="P:N-acylethanolamine metabolic process"/>
    <property type="evidence" value="ECO:0007669"/>
    <property type="project" value="TreeGrafter"/>
</dbReference>
<evidence type="ECO:0000259" key="2">
    <source>
        <dbReference type="Pfam" id="PF12706"/>
    </source>
</evidence>
<reference evidence="3" key="1">
    <citation type="submission" date="2020-05" db="EMBL/GenBank/DDBJ databases">
        <title>Mycena genomes resolve the evolution of fungal bioluminescence.</title>
        <authorList>
            <person name="Tsai I.J."/>
        </authorList>
    </citation>
    <scope>NUCLEOTIDE SEQUENCE</scope>
    <source>
        <strain evidence="3">171206Taipei</strain>
    </source>
</reference>
<dbReference type="GO" id="GO:0070290">
    <property type="term" value="F:N-acylphosphatidylethanolamine-specific phospholipase D activity"/>
    <property type="evidence" value="ECO:0007669"/>
    <property type="project" value="TreeGrafter"/>
</dbReference>
<dbReference type="GO" id="GO:0005737">
    <property type="term" value="C:cytoplasm"/>
    <property type="evidence" value="ECO:0007669"/>
    <property type="project" value="TreeGrafter"/>
</dbReference>
<dbReference type="Proteomes" id="UP000636479">
    <property type="component" value="Unassembled WGS sequence"/>
</dbReference>
<feature type="region of interest" description="Disordered" evidence="1">
    <location>
        <begin position="1"/>
        <end position="49"/>
    </location>
</feature>
<dbReference type="OrthoDB" id="332863at2759"/>
<dbReference type="GeneID" id="59340544"/>
<dbReference type="GO" id="GO:0070292">
    <property type="term" value="P:N-acylphosphatidylethanolamine metabolic process"/>
    <property type="evidence" value="ECO:0007669"/>
    <property type="project" value="TreeGrafter"/>
</dbReference>
<protein>
    <submittedName>
        <fullName evidence="3">Zn-dependent hydrolase oxidoreductase family</fullName>
    </submittedName>
</protein>
<evidence type="ECO:0000313" key="3">
    <source>
        <dbReference type="EMBL" id="KAF7315915.1"/>
    </source>
</evidence>
<evidence type="ECO:0000313" key="4">
    <source>
        <dbReference type="Proteomes" id="UP000636479"/>
    </source>
</evidence>
<name>A0A8H6TED2_9AGAR</name>
<dbReference type="EMBL" id="JACAZF010000001">
    <property type="protein sequence ID" value="KAF7315915.1"/>
    <property type="molecule type" value="Genomic_DNA"/>
</dbReference>
<sequence>MHSKSKSEKTTSPVEVAETPSQAAARTERETKGRPAHWVGSEPNNFKNPWPSWRQDWGGVAEGAGLLTTSLSIAFTPPAKELVAQIPIKKPEWEILQLAENAKRIKATWLGHACFLVELPSTTVGVRGGRILFDPVFSDRCSPSQWMGPKRFTPPPCSLEDIPDIDAIVISHNHYDHMDTTSLKHLLKRTTHPPHVFAPLGHGNTAYFRSLGVPTSRTHCIDWWDARRVTVDVDNTKVAFDVTFTPGQHFTGRSITDRFKTLWGGWVVENVEEGKENAKVYFGGDTGYRSVPSDTDEGPETLPVCPAFKEIGEKWDGFDLALIPIGAYDPRKFMSPIHCAPRDSVGIFKDIRARRALGMHWGAWVLTTEPINQPPVKLAEECAKSGIAEGLFGVCAIGETVVVDVKEMQS</sequence>